<keyword evidence="1" id="KW-0472">Membrane</keyword>
<proteinExistence type="predicted"/>
<dbReference type="EMBL" id="CP128355">
    <property type="protein sequence ID" value="XAF71092.1"/>
    <property type="molecule type" value="Genomic_DNA"/>
</dbReference>
<evidence type="ECO:0008006" key="4">
    <source>
        <dbReference type="Google" id="ProtNLM"/>
    </source>
</evidence>
<keyword evidence="3" id="KW-1185">Reference proteome</keyword>
<keyword evidence="1" id="KW-0812">Transmembrane</keyword>
<dbReference type="Proteomes" id="UP001436297">
    <property type="component" value="Chromosome"/>
</dbReference>
<organism evidence="2 3">
    <name type="scientific">Staphylococcus hsinchuensis</name>
    <dbReference type="NCBI Taxonomy" id="3051183"/>
    <lineage>
        <taxon>Bacteria</taxon>
        <taxon>Bacillati</taxon>
        <taxon>Bacillota</taxon>
        <taxon>Bacilli</taxon>
        <taxon>Bacillales</taxon>
        <taxon>Staphylococcaceae</taxon>
        <taxon>Staphylococcus</taxon>
    </lineage>
</organism>
<feature type="transmembrane region" description="Helical" evidence="1">
    <location>
        <begin position="12"/>
        <end position="35"/>
    </location>
</feature>
<feature type="transmembrane region" description="Helical" evidence="1">
    <location>
        <begin position="47"/>
        <end position="67"/>
    </location>
</feature>
<evidence type="ECO:0000256" key="1">
    <source>
        <dbReference type="SAM" id="Phobius"/>
    </source>
</evidence>
<name>A0ABZ3EE12_9STAP</name>
<keyword evidence="1" id="KW-1133">Transmembrane helix</keyword>
<protein>
    <recommendedName>
        <fullName evidence="4">Mid2-like cell wall stress sensor domain protein</fullName>
    </recommendedName>
</protein>
<gene>
    <name evidence="2" type="ORF">QQM35_02940</name>
</gene>
<dbReference type="RefSeq" id="WP_251521767.1">
    <property type="nucleotide sequence ID" value="NZ_CP128355.1"/>
</dbReference>
<sequence length="68" mass="7633">MEKSGKALKVWTWIFIVLTVVVPLFAIGSIICSINYKKYDAEKGAKLLKISIIVGLVVFILNVFYLLT</sequence>
<accession>A0ABZ3EE12</accession>
<evidence type="ECO:0000313" key="3">
    <source>
        <dbReference type="Proteomes" id="UP001436297"/>
    </source>
</evidence>
<evidence type="ECO:0000313" key="2">
    <source>
        <dbReference type="EMBL" id="XAF71092.1"/>
    </source>
</evidence>
<reference evidence="2 3" key="1">
    <citation type="journal article" date="2024" name="Pathogens">
        <title>Staphylococcus hsinchuensis sp. nov., Isolated from Soymilk.</title>
        <authorList>
            <person name="Wang Y.T."/>
            <person name="Lin Y.C."/>
            <person name="Hsieh Y.H."/>
            <person name="Lin Y.T."/>
            <person name="Hamada M."/>
            <person name="Chen C.C."/>
            <person name="Liou J.S."/>
            <person name="Lee A.Y."/>
            <person name="Zhang W.L."/>
            <person name="Chen Y.T."/>
            <person name="Huang C.H."/>
        </authorList>
    </citation>
    <scope>NUCLEOTIDE SEQUENCE [LARGE SCALE GENOMIC DNA]</scope>
    <source>
        <strain evidence="2 3">H164</strain>
    </source>
</reference>